<accession>A0A0K9GYJ1</accession>
<gene>
    <name evidence="1" type="ORF">AC625_20810</name>
</gene>
<evidence type="ECO:0000313" key="1">
    <source>
        <dbReference type="EMBL" id="KMY51666.1"/>
    </source>
</evidence>
<dbReference type="Gene3D" id="1.10.340.20">
    <property type="entry name" value="Apc36109-like domain"/>
    <property type="match status" value="1"/>
</dbReference>
<dbReference type="RefSeq" id="WP_049683016.1">
    <property type="nucleotide sequence ID" value="NZ_LFZW01000001.1"/>
</dbReference>
<dbReference type="Pfam" id="PF08958">
    <property type="entry name" value="DUF1871"/>
    <property type="match status" value="1"/>
</dbReference>
<evidence type="ECO:0000313" key="2">
    <source>
        <dbReference type="Proteomes" id="UP000037146"/>
    </source>
</evidence>
<organism evidence="1 2">
    <name type="scientific">Peribacillus loiseleuriae</name>
    <dbReference type="NCBI Taxonomy" id="1679170"/>
    <lineage>
        <taxon>Bacteria</taxon>
        <taxon>Bacillati</taxon>
        <taxon>Bacillota</taxon>
        <taxon>Bacilli</taxon>
        <taxon>Bacillales</taxon>
        <taxon>Bacillaceae</taxon>
        <taxon>Peribacillus</taxon>
    </lineage>
</organism>
<dbReference type="PATRIC" id="fig|1679170.3.peg.4696"/>
<keyword evidence="2" id="KW-1185">Reference proteome</keyword>
<comment type="caution">
    <text evidence="1">The sequence shown here is derived from an EMBL/GenBank/DDBJ whole genome shotgun (WGS) entry which is preliminary data.</text>
</comment>
<dbReference type="EMBL" id="LFZW01000001">
    <property type="protein sequence ID" value="KMY51666.1"/>
    <property type="molecule type" value="Genomic_DNA"/>
</dbReference>
<dbReference type="InterPro" id="IPR023162">
    <property type="entry name" value="Apc36109-like_dom_sf"/>
</dbReference>
<dbReference type="SUPFAM" id="SSF116922">
    <property type="entry name" value="YugE-like"/>
    <property type="match status" value="1"/>
</dbReference>
<dbReference type="OrthoDB" id="2353632at2"/>
<evidence type="ECO:0008006" key="3">
    <source>
        <dbReference type="Google" id="ProtNLM"/>
    </source>
</evidence>
<protein>
    <recommendedName>
        <fullName evidence="3">DUF1871 domain-containing protein</fullName>
    </recommendedName>
</protein>
<proteinExistence type="predicted"/>
<sequence length="86" mass="9789">MNTQQVNMAMAEVLRSWDPFQEGEDFYGPEIADVLLAIRDIENSSELASKIQGIYEFSFEHQLAFNDCLKIAEQLRSIKGNESCTL</sequence>
<reference evidence="2" key="1">
    <citation type="submission" date="2015-07" db="EMBL/GenBank/DDBJ databases">
        <title>Genome sequencing project for genomic taxonomy and phylogenomics of Bacillus-like bacteria.</title>
        <authorList>
            <person name="Liu B."/>
            <person name="Wang J."/>
            <person name="Zhu Y."/>
            <person name="Liu G."/>
            <person name="Chen Q."/>
            <person name="Chen Z."/>
            <person name="Lan J."/>
            <person name="Che J."/>
            <person name="Ge C."/>
            <person name="Shi H."/>
            <person name="Pan Z."/>
            <person name="Liu X."/>
        </authorList>
    </citation>
    <scope>NUCLEOTIDE SEQUENCE [LARGE SCALE GENOMIC DNA]</scope>
    <source>
        <strain evidence="2">FJAT-27997</strain>
    </source>
</reference>
<dbReference type="Proteomes" id="UP000037146">
    <property type="component" value="Unassembled WGS sequence"/>
</dbReference>
<name>A0A0K9GYJ1_9BACI</name>
<dbReference type="AlphaFoldDB" id="A0A0K9GYJ1"/>
<dbReference type="InterPro" id="IPR015053">
    <property type="entry name" value="DUF1871"/>
</dbReference>